<feature type="compositionally biased region" description="Polar residues" evidence="1">
    <location>
        <begin position="87"/>
        <end position="100"/>
    </location>
</feature>
<reference evidence="2 3" key="1">
    <citation type="submission" date="2015-11" db="EMBL/GenBank/DDBJ databases">
        <authorList>
            <person name="Menninger J.E."/>
            <person name="Lamey M.E."/>
            <person name="Lindemann J.M."/>
            <person name="Martynyuk T."/>
            <person name="Mele F.E."/>
            <person name="Nabua C.T."/>
            <person name="Napoli C.K."/>
            <person name="Santiago L.M."/>
            <person name="Sweetman A.T."/>
            <person name="Weinstein J.L."/>
            <person name="Barrett N.A."/>
            <person name="Buerkert T.R."/>
            <person name="Cautela J.A."/>
            <person name="Egan M.S."/>
            <person name="Erb J.E."/>
            <person name="Garrigan K.E."/>
            <person name="Hagan D.J."/>
            <person name="Hartwell M.C."/>
            <person name="Hyduchak K.M."/>
            <person name="Jacob A.E."/>
            <person name="DeNigris D.M."/>
            <person name="London S.C."/>
            <person name="King-Smith C."/>
            <person name="Lee-Soety J.Y."/>
            <person name="Bradley K.W."/>
            <person name="Asai D.J."/>
            <person name="Bowman C.A."/>
            <person name="Russell D.A."/>
            <person name="Pope W.H."/>
            <person name="Jacobs-Sera D."/>
            <person name="Hendrix R.W."/>
            <person name="Hatfull G.F."/>
        </authorList>
    </citation>
    <scope>NUCLEOTIDE SEQUENCE [LARGE SCALE GENOMIC DNA]</scope>
</reference>
<evidence type="ECO:0000256" key="1">
    <source>
        <dbReference type="SAM" id="MobiDB-lite"/>
    </source>
</evidence>
<feature type="compositionally biased region" description="Polar residues" evidence="1">
    <location>
        <begin position="109"/>
        <end position="125"/>
    </location>
</feature>
<evidence type="ECO:0000313" key="2">
    <source>
        <dbReference type="EMBL" id="ALY10605.1"/>
    </source>
</evidence>
<proteinExistence type="predicted"/>
<protein>
    <submittedName>
        <fullName evidence="2">HTH DNA binding domain protein</fullName>
    </submittedName>
</protein>
<dbReference type="GeneID" id="40079985"/>
<organism evidence="2 3">
    <name type="scientific">Arthrobacter phage Tank</name>
    <dbReference type="NCBI Taxonomy" id="1772319"/>
    <lineage>
        <taxon>Viruses</taxon>
        <taxon>Duplodnaviria</taxon>
        <taxon>Heunggongvirae</taxon>
        <taxon>Uroviricota</taxon>
        <taxon>Caudoviricetes</taxon>
        <taxon>Tankvirus</taxon>
        <taxon>Tankvirus tank</taxon>
    </lineage>
</organism>
<accession>A0A0U4B779</accession>
<keyword evidence="3" id="KW-1185">Reference proteome</keyword>
<dbReference type="KEGG" id="vg:40079985"/>
<dbReference type="OrthoDB" id="16765at10239"/>
<sequence length="245" mass="26759">MIVRGPRPSDNFAQIHNAALADGRLSFKARGILAFLLSRPPGWSTSAERLAKSGVDGERAIKSGLKELEALGYLTRTRTHKSDGTFDHTQTVTDQPTIGTKQPDGPTIGTFSTGGQEPDINNTEPITLIKDGEGVNSPSTEGELETPPPPTSITESSRDDAGLQAPADAPQGWRPGPRALATARANVELMDIELAITKYRIRKAEMNKPPTDAEWLKWLIADEQEAITADKKERRANAQDRPWWE</sequence>
<dbReference type="Proteomes" id="UP000224284">
    <property type="component" value="Segment"/>
</dbReference>
<name>A0A0U4B779_9CAUD</name>
<dbReference type="RefSeq" id="YP_009604095.1">
    <property type="nucleotide sequence ID" value="NC_041961.1"/>
</dbReference>
<feature type="region of interest" description="Disordered" evidence="1">
    <location>
        <begin position="82"/>
        <end position="177"/>
    </location>
</feature>
<dbReference type="EMBL" id="KU160669">
    <property type="protein sequence ID" value="ALY10605.1"/>
    <property type="molecule type" value="Genomic_DNA"/>
</dbReference>
<evidence type="ECO:0000313" key="3">
    <source>
        <dbReference type="Proteomes" id="UP000224284"/>
    </source>
</evidence>
<gene>
    <name evidence="2" type="primary">70</name>
    <name evidence="2" type="ORF">TANK_70</name>
</gene>